<protein>
    <submittedName>
        <fullName evidence="2">Uncharacterized protein</fullName>
    </submittedName>
</protein>
<dbReference type="GeneID" id="42038155"/>
<reference evidence="2" key="1">
    <citation type="submission" date="2011-11" db="EMBL/GenBank/DDBJ databases">
        <title>The Genome Sequence of Fusarium oxysporum II5.</title>
        <authorList>
            <consortium name="The Broad Institute Genome Sequencing Platform"/>
            <person name="Ma L.-J."/>
            <person name="Gale L.R."/>
            <person name="Schwartz D.C."/>
            <person name="Zhou S."/>
            <person name="Corby-Kistler H."/>
            <person name="Young S.K."/>
            <person name="Zeng Q."/>
            <person name="Gargeya S."/>
            <person name="Fitzgerald M."/>
            <person name="Haas B."/>
            <person name="Abouelleil A."/>
            <person name="Alvarado L."/>
            <person name="Arachchi H.M."/>
            <person name="Berlin A."/>
            <person name="Brown A."/>
            <person name="Chapman S.B."/>
            <person name="Chen Z."/>
            <person name="Dunbar C."/>
            <person name="Freedman E."/>
            <person name="Gearin G."/>
            <person name="Goldberg J."/>
            <person name="Griggs A."/>
            <person name="Gujja S."/>
            <person name="Heiman D."/>
            <person name="Howarth C."/>
            <person name="Larson L."/>
            <person name="Lui A."/>
            <person name="MacDonald P.J.P."/>
            <person name="Montmayeur A."/>
            <person name="Murphy C."/>
            <person name="Neiman D."/>
            <person name="Pearson M."/>
            <person name="Priest M."/>
            <person name="Roberts A."/>
            <person name="Saif S."/>
            <person name="Shea T."/>
            <person name="Shenoy N."/>
            <person name="Sisk P."/>
            <person name="Stolte C."/>
            <person name="Sykes S."/>
            <person name="Wortman J."/>
            <person name="Nusbaum C."/>
            <person name="Birren B."/>
        </authorList>
    </citation>
    <scope>NUCLEOTIDE SEQUENCE [LARGE SCALE GENOMIC DNA]</scope>
    <source>
        <strain evidence="2">54006</strain>
    </source>
</reference>
<evidence type="ECO:0000313" key="2">
    <source>
        <dbReference type="EMBL" id="EXL94056.1"/>
    </source>
</evidence>
<reference evidence="2" key="2">
    <citation type="submission" date="2012-05" db="EMBL/GenBank/DDBJ databases">
        <title>The Genome Annotation of Fusarium oxysporum II5.</title>
        <authorList>
            <consortium name="The Broad Institute Genomics Platform"/>
            <person name="Ma L.-J."/>
            <person name="Corby-Kistler H."/>
            <person name="Broz K."/>
            <person name="Gale L.R."/>
            <person name="Jonkers W."/>
            <person name="O'Donnell K."/>
            <person name="Ploetz R."/>
            <person name="Steinberg C."/>
            <person name="Schwartz D.C."/>
            <person name="VanEtten H."/>
            <person name="Zhou S."/>
            <person name="Young S.K."/>
            <person name="Zeng Q."/>
            <person name="Gargeya S."/>
            <person name="Fitzgerald M."/>
            <person name="Abouelleil A."/>
            <person name="Alvarado L."/>
            <person name="Chapman S.B."/>
            <person name="Gainer-Dewar J."/>
            <person name="Goldberg J."/>
            <person name="Griggs A."/>
            <person name="Gujja S."/>
            <person name="Hansen M."/>
            <person name="Howarth C."/>
            <person name="Imamovic A."/>
            <person name="Ireland A."/>
            <person name="Larimer J."/>
            <person name="McCowan C."/>
            <person name="Murphy C."/>
            <person name="Pearson M."/>
            <person name="Poon T.W."/>
            <person name="Priest M."/>
            <person name="Roberts A."/>
            <person name="Saif S."/>
            <person name="Shea T."/>
            <person name="Sykes S."/>
            <person name="Wortman J."/>
            <person name="Nusbaum C."/>
            <person name="Birren B."/>
        </authorList>
    </citation>
    <scope>NUCLEOTIDE SEQUENCE</scope>
    <source>
        <strain evidence="2">54006</strain>
    </source>
</reference>
<evidence type="ECO:0000256" key="1">
    <source>
        <dbReference type="SAM" id="MobiDB-lite"/>
    </source>
</evidence>
<proteinExistence type="predicted"/>
<accession>X0JCF0</accession>
<name>X0JCF0_FUSO5</name>
<dbReference type="EMBL" id="JH658299">
    <property type="protein sequence ID" value="EXL94056.1"/>
    <property type="molecule type" value="Genomic_DNA"/>
</dbReference>
<dbReference type="HOGENOM" id="CLU_1415234_0_0_1"/>
<feature type="region of interest" description="Disordered" evidence="1">
    <location>
        <begin position="27"/>
        <end position="59"/>
    </location>
</feature>
<organism evidence="2">
    <name type="scientific">Fusarium odoratissimum (strain NRRL 54006)</name>
    <dbReference type="NCBI Taxonomy" id="1089451"/>
    <lineage>
        <taxon>Eukaryota</taxon>
        <taxon>Fungi</taxon>
        <taxon>Dikarya</taxon>
        <taxon>Ascomycota</taxon>
        <taxon>Pezizomycotina</taxon>
        <taxon>Sordariomycetes</taxon>
        <taxon>Hypocreomycetidae</taxon>
        <taxon>Hypocreales</taxon>
        <taxon>Nectriaceae</taxon>
        <taxon>Fusarium</taxon>
        <taxon>Fusarium oxysporum species complex</taxon>
        <taxon>Fusarium oxysporum f. sp. cubense (strain race 4)</taxon>
    </lineage>
</organism>
<dbReference type="AlphaFoldDB" id="X0JCF0"/>
<dbReference type="VEuPathDB" id="FungiDB:FOIG_12980"/>
<feature type="compositionally biased region" description="Low complexity" evidence="1">
    <location>
        <begin position="28"/>
        <end position="46"/>
    </location>
</feature>
<sequence length="192" mass="20008">MDGRTRSAAGPGFLLVHTADCTAQAGLAPSATEPEPAKTTTSTTKVKPSRPAGDVVGGDVGPDGRSVLVLRCSLLVGPGTVALVTSAADTNWVHVLNILALPRIARRGVEVADTGAIEDTRLYSVGRWRKQQGDRAGAPGWKAWAGMGDKGSGATMTSLRAQRRHRQWSSSVVVRGMAWAIAEDVGLRPSSG</sequence>
<gene>
    <name evidence="2" type="ORF">FOIG_12980</name>
</gene>
<dbReference type="RefSeq" id="XP_031056146.1">
    <property type="nucleotide sequence ID" value="XM_031213998.1"/>
</dbReference>
<dbReference type="Proteomes" id="UP000030685">
    <property type="component" value="Unassembled WGS sequence"/>
</dbReference>